<evidence type="ECO:0000259" key="1">
    <source>
        <dbReference type="PROSITE" id="PS51918"/>
    </source>
</evidence>
<reference evidence="2" key="1">
    <citation type="submission" date="2020-10" db="EMBL/GenBank/DDBJ databases">
        <authorList>
            <person name="Gilroy R."/>
        </authorList>
    </citation>
    <scope>NUCLEOTIDE SEQUENCE</scope>
    <source>
        <strain evidence="2">CHK176-6737</strain>
    </source>
</reference>
<gene>
    <name evidence="2" type="primary">hemZ</name>
    <name evidence="2" type="ORF">IAD23_01040</name>
</gene>
<dbReference type="GO" id="GO:0051539">
    <property type="term" value="F:4 iron, 4 sulfur cluster binding"/>
    <property type="evidence" value="ECO:0007669"/>
    <property type="project" value="TreeGrafter"/>
</dbReference>
<dbReference type="AlphaFoldDB" id="A0A9D1MT65"/>
<dbReference type="GO" id="GO:0005737">
    <property type="term" value="C:cytoplasm"/>
    <property type="evidence" value="ECO:0007669"/>
    <property type="project" value="TreeGrafter"/>
</dbReference>
<dbReference type="PANTHER" id="PTHR13932">
    <property type="entry name" value="COPROPORPHYRINIGEN III OXIDASE"/>
    <property type="match status" value="1"/>
</dbReference>
<protein>
    <submittedName>
        <fullName evidence="2">Coproporphyrinogen dehydrogenase HemZ</fullName>
        <ecNumber evidence="2">1.3.98.3</ecNumber>
    </submittedName>
</protein>
<dbReference type="NCBIfam" id="TIGR03994">
    <property type="entry name" value="rSAM_HemZ"/>
    <property type="match status" value="1"/>
</dbReference>
<evidence type="ECO:0000313" key="3">
    <source>
        <dbReference type="Proteomes" id="UP000824125"/>
    </source>
</evidence>
<dbReference type="PANTHER" id="PTHR13932:SF1">
    <property type="entry name" value="OXYGEN-INDEPENDENT COPROPORPHYRINOGEN-III OXIDASE-LIKE PROTEIN HEMZ"/>
    <property type="match status" value="1"/>
</dbReference>
<accession>A0A9D1MT65</accession>
<proteinExistence type="predicted"/>
<dbReference type="SUPFAM" id="SSF102114">
    <property type="entry name" value="Radical SAM enzymes"/>
    <property type="match status" value="1"/>
</dbReference>
<dbReference type="SFLD" id="SFLDS00029">
    <property type="entry name" value="Radical_SAM"/>
    <property type="match status" value="1"/>
</dbReference>
<dbReference type="InterPro" id="IPR058240">
    <property type="entry name" value="rSAM_sf"/>
</dbReference>
<evidence type="ECO:0000313" key="2">
    <source>
        <dbReference type="EMBL" id="HIU68527.1"/>
    </source>
</evidence>
<dbReference type="EMBL" id="DVNM01000005">
    <property type="protein sequence ID" value="HIU68527.1"/>
    <property type="molecule type" value="Genomic_DNA"/>
</dbReference>
<dbReference type="Pfam" id="PF04055">
    <property type="entry name" value="Radical_SAM"/>
    <property type="match status" value="1"/>
</dbReference>
<dbReference type="InterPro" id="IPR007197">
    <property type="entry name" value="rSAM"/>
</dbReference>
<dbReference type="Gene3D" id="3.80.30.20">
    <property type="entry name" value="tm_1862 like domain"/>
    <property type="match status" value="1"/>
</dbReference>
<keyword evidence="2" id="KW-0560">Oxidoreductase</keyword>
<dbReference type="InterPro" id="IPR034505">
    <property type="entry name" value="Coproporphyrinogen-III_oxidase"/>
</dbReference>
<feature type="domain" description="Radical SAM core" evidence="1">
    <location>
        <begin position="145"/>
        <end position="394"/>
    </location>
</feature>
<dbReference type="SMART" id="SM00729">
    <property type="entry name" value="Elp3"/>
    <property type="match status" value="1"/>
</dbReference>
<dbReference type="SFLD" id="SFLDG01082">
    <property type="entry name" value="B12-binding_domain_containing"/>
    <property type="match status" value="1"/>
</dbReference>
<dbReference type="GO" id="GO:0051989">
    <property type="term" value="F:coproporphyrinogen dehydrogenase activity"/>
    <property type="evidence" value="ECO:0007669"/>
    <property type="project" value="UniProtKB-EC"/>
</dbReference>
<dbReference type="InterPro" id="IPR023404">
    <property type="entry name" value="rSAM_horseshoe"/>
</dbReference>
<dbReference type="SFLD" id="SFLDF00310">
    <property type="entry name" value="oxygen-independent_coproporphy"/>
    <property type="match status" value="1"/>
</dbReference>
<dbReference type="Proteomes" id="UP000824125">
    <property type="component" value="Unassembled WGS sequence"/>
</dbReference>
<name>A0A9D1MT65_9FIRM</name>
<organism evidence="2 3">
    <name type="scientific">Candidatus Scybalenecus merdavium</name>
    <dbReference type="NCBI Taxonomy" id="2840939"/>
    <lineage>
        <taxon>Bacteria</taxon>
        <taxon>Bacillati</taxon>
        <taxon>Bacillota</taxon>
        <taxon>Clostridia</taxon>
        <taxon>Eubacteriales</taxon>
        <taxon>Oscillospiraceae</taxon>
        <taxon>Oscillospiraceae incertae sedis</taxon>
        <taxon>Candidatus Scybalenecus</taxon>
    </lineage>
</organism>
<reference evidence="2" key="2">
    <citation type="journal article" date="2021" name="PeerJ">
        <title>Extensive microbial diversity within the chicken gut microbiome revealed by metagenomics and culture.</title>
        <authorList>
            <person name="Gilroy R."/>
            <person name="Ravi A."/>
            <person name="Getino M."/>
            <person name="Pursley I."/>
            <person name="Horton D.L."/>
            <person name="Alikhan N.F."/>
            <person name="Baker D."/>
            <person name="Gharbi K."/>
            <person name="Hall N."/>
            <person name="Watson M."/>
            <person name="Adriaenssens E.M."/>
            <person name="Foster-Nyarko E."/>
            <person name="Jarju S."/>
            <person name="Secka A."/>
            <person name="Antonio M."/>
            <person name="Oren A."/>
            <person name="Chaudhuri R.R."/>
            <person name="La Ragione R."/>
            <person name="Hildebrand F."/>
            <person name="Pallen M.J."/>
        </authorList>
    </citation>
    <scope>NUCLEOTIDE SEQUENCE</scope>
    <source>
        <strain evidence="2">CHK176-6737</strain>
    </source>
</reference>
<dbReference type="CDD" id="cd01335">
    <property type="entry name" value="Radical_SAM"/>
    <property type="match status" value="1"/>
</dbReference>
<sequence>MLLYTNMPALRHEMECLCRVFYPFEKIAFVPQPQAQLHILVKEDAVLVQGRVGDTGVQDREALEPYGADVAAARALYRVLCTVSGIVPKWGVLTGVRPAKLMHRVASALGREGAVQDFQTRLLVSPEKAQLASEVMTHENRLIALSKPDSFSLYIAIPFCPTRCAYCSFVSHSVEAGSAKKLVEPYVELLVQEIAAAGEIARSLGLRLETVYFGGGTPTTLSAEQLSVLFAAVRSSFDLSHLREYTVEAGRPDTITRDKLMAIQNAGVARISINPQSFSDRVLQAIGRAHTPDDTLRAFELARACGFSCINMDLIAGLPEDDPASFANSVDTAIRLGAENITVHTLAVKTASFLAGGGKKLCSAADTDEMVSYSAAALRAAGYYPYYMYRQSKSVGNLENVGWCKPDMDSLYNVYMMDETHSVFGCGAGAVTKLRAPGGAQIERIYNFKYPYEYISRFDEMLQRKARISEFYEEYK</sequence>
<dbReference type="GO" id="GO:0006779">
    <property type="term" value="P:porphyrin-containing compound biosynthetic process"/>
    <property type="evidence" value="ECO:0007669"/>
    <property type="project" value="TreeGrafter"/>
</dbReference>
<dbReference type="InterPro" id="IPR006638">
    <property type="entry name" value="Elp3/MiaA/NifB-like_rSAM"/>
</dbReference>
<dbReference type="SFLD" id="SFLDG01065">
    <property type="entry name" value="anaerobic_coproporphyrinogen-I"/>
    <property type="match status" value="1"/>
</dbReference>
<dbReference type="InterPro" id="IPR023995">
    <property type="entry name" value="HemZ"/>
</dbReference>
<dbReference type="PROSITE" id="PS51918">
    <property type="entry name" value="RADICAL_SAM"/>
    <property type="match status" value="1"/>
</dbReference>
<dbReference type="EC" id="1.3.98.3" evidence="2"/>
<comment type="caution">
    <text evidence="2">The sequence shown here is derived from an EMBL/GenBank/DDBJ whole genome shotgun (WGS) entry which is preliminary data.</text>
</comment>